<comment type="subcellular location">
    <subcellularLocation>
        <location evidence="1">Membrane</location>
    </subcellularLocation>
</comment>
<dbReference type="InterPro" id="IPR006461">
    <property type="entry name" value="PLAC_motif_containing"/>
</dbReference>
<evidence type="ECO:0000256" key="4">
    <source>
        <dbReference type="ARBA" id="ARBA00023136"/>
    </source>
</evidence>
<dbReference type="AlphaFoldDB" id="A0A3L6PZY5"/>
<evidence type="ECO:0000256" key="3">
    <source>
        <dbReference type="ARBA" id="ARBA00022989"/>
    </source>
</evidence>
<accession>A0A3L6PZY5</accession>
<dbReference type="NCBIfam" id="TIGR01571">
    <property type="entry name" value="A_thal_Cys_rich"/>
    <property type="match status" value="1"/>
</dbReference>
<keyword evidence="2 5" id="KW-0812">Transmembrane</keyword>
<dbReference type="PANTHER" id="PTHR31045">
    <property type="entry name" value="PLAC8 FAMILY PROTEIN-RELATED"/>
    <property type="match status" value="1"/>
</dbReference>
<keyword evidence="7" id="KW-1185">Reference proteome</keyword>
<dbReference type="EMBL" id="PQIB02000014">
    <property type="protein sequence ID" value="RLM68944.1"/>
    <property type="molecule type" value="Genomic_DNA"/>
</dbReference>
<evidence type="ECO:0000313" key="6">
    <source>
        <dbReference type="EMBL" id="RLM68944.1"/>
    </source>
</evidence>
<name>A0A3L6PZY5_PANMI</name>
<evidence type="ECO:0000256" key="1">
    <source>
        <dbReference type="ARBA" id="ARBA00004370"/>
    </source>
</evidence>
<dbReference type="PANTHER" id="PTHR31045:SF16">
    <property type="entry name" value="OS12G0109633 PROTEIN"/>
    <property type="match status" value="1"/>
</dbReference>
<evidence type="ECO:0000313" key="7">
    <source>
        <dbReference type="Proteomes" id="UP000275267"/>
    </source>
</evidence>
<sequence>MTLGVGFPVAAALYMVYGPLGGGKLVLPESSDEAVLALVESASVNASQSQYSGRVVVTTKAEWAGGLFDLADDPAVAALSLTCTFCVFGWNMERLGLGNMHVHVFTFALLCAAPVLVFAVAALNTHDATLGCVVGAAGALLSVLGLLYGGFWRAQMRRRLGLPGDRSMCGGRPATADYVKWLLSAPCALAQEVRTGSLYDVEDVPVEEKEKPAMAPLDREGRAVPFTAGNAVAIDAPPVPVMVQDINTYK</sequence>
<dbReference type="Proteomes" id="UP000275267">
    <property type="component" value="Unassembled WGS sequence"/>
</dbReference>
<feature type="transmembrane region" description="Helical" evidence="5">
    <location>
        <begin position="104"/>
        <end position="122"/>
    </location>
</feature>
<dbReference type="GO" id="GO:0016020">
    <property type="term" value="C:membrane"/>
    <property type="evidence" value="ECO:0007669"/>
    <property type="project" value="UniProtKB-SubCell"/>
</dbReference>
<evidence type="ECO:0000256" key="5">
    <source>
        <dbReference type="SAM" id="Phobius"/>
    </source>
</evidence>
<comment type="caution">
    <text evidence="6">The sequence shown here is derived from an EMBL/GenBank/DDBJ whole genome shotgun (WGS) entry which is preliminary data.</text>
</comment>
<proteinExistence type="predicted"/>
<feature type="transmembrane region" description="Helical" evidence="5">
    <location>
        <begin position="128"/>
        <end position="151"/>
    </location>
</feature>
<organism evidence="6 7">
    <name type="scientific">Panicum miliaceum</name>
    <name type="common">Proso millet</name>
    <name type="synonym">Broomcorn millet</name>
    <dbReference type="NCBI Taxonomy" id="4540"/>
    <lineage>
        <taxon>Eukaryota</taxon>
        <taxon>Viridiplantae</taxon>
        <taxon>Streptophyta</taxon>
        <taxon>Embryophyta</taxon>
        <taxon>Tracheophyta</taxon>
        <taxon>Spermatophyta</taxon>
        <taxon>Magnoliopsida</taxon>
        <taxon>Liliopsida</taxon>
        <taxon>Poales</taxon>
        <taxon>Poaceae</taxon>
        <taxon>PACMAD clade</taxon>
        <taxon>Panicoideae</taxon>
        <taxon>Panicodae</taxon>
        <taxon>Paniceae</taxon>
        <taxon>Panicinae</taxon>
        <taxon>Panicum</taxon>
        <taxon>Panicum sect. Panicum</taxon>
    </lineage>
</organism>
<reference evidence="7" key="1">
    <citation type="journal article" date="2019" name="Nat. Commun.">
        <title>The genome of broomcorn millet.</title>
        <authorList>
            <person name="Zou C."/>
            <person name="Miki D."/>
            <person name="Li D."/>
            <person name="Tang Q."/>
            <person name="Xiao L."/>
            <person name="Rajput S."/>
            <person name="Deng P."/>
            <person name="Jia W."/>
            <person name="Huang R."/>
            <person name="Zhang M."/>
            <person name="Sun Y."/>
            <person name="Hu J."/>
            <person name="Fu X."/>
            <person name="Schnable P.S."/>
            <person name="Li F."/>
            <person name="Zhang H."/>
            <person name="Feng B."/>
            <person name="Zhu X."/>
            <person name="Liu R."/>
            <person name="Schnable J.C."/>
            <person name="Zhu J.-K."/>
            <person name="Zhang H."/>
        </authorList>
    </citation>
    <scope>NUCLEOTIDE SEQUENCE [LARGE SCALE GENOMIC DNA]</scope>
</reference>
<dbReference type="GO" id="GO:0009975">
    <property type="term" value="F:cyclase activity"/>
    <property type="evidence" value="ECO:0007669"/>
    <property type="project" value="TreeGrafter"/>
</dbReference>
<dbReference type="STRING" id="4540.A0A3L6PZY5"/>
<dbReference type="GO" id="GO:0051762">
    <property type="term" value="P:sesquiterpene biosynthetic process"/>
    <property type="evidence" value="ECO:0007669"/>
    <property type="project" value="TreeGrafter"/>
</dbReference>
<protein>
    <submittedName>
        <fullName evidence="6">Pentatricopeptide repeat-containing protein</fullName>
    </submittedName>
</protein>
<evidence type="ECO:0000256" key="2">
    <source>
        <dbReference type="ARBA" id="ARBA00022692"/>
    </source>
</evidence>
<keyword evidence="4 5" id="KW-0472">Membrane</keyword>
<gene>
    <name evidence="6" type="ORF">C2845_PM17G00550</name>
</gene>
<keyword evidence="3 5" id="KW-1133">Transmembrane helix</keyword>
<dbReference type="OrthoDB" id="6407410at2759"/>
<dbReference type="Pfam" id="PF04749">
    <property type="entry name" value="PLAC8"/>
    <property type="match status" value="1"/>
</dbReference>